<proteinExistence type="predicted"/>
<evidence type="ECO:0000313" key="3">
    <source>
        <dbReference type="Proteomes" id="UP000605970"/>
    </source>
</evidence>
<sequence>MKINLIILFSFFYFIIVNIVKINSEIFDEERTKHISYGAMNGDRIPCPVGHPCPLPLVPGNPGK</sequence>
<keyword evidence="3" id="KW-1185">Reference proteome</keyword>
<dbReference type="Proteomes" id="UP000605970">
    <property type="component" value="Unassembled WGS sequence"/>
</dbReference>
<gene>
    <name evidence="2" type="ORF">Mgra_00007347</name>
</gene>
<protein>
    <submittedName>
        <fullName evidence="2">Uncharacterized protein</fullName>
    </submittedName>
</protein>
<comment type="caution">
    <text evidence="2">The sequence shown here is derived from an EMBL/GenBank/DDBJ whole genome shotgun (WGS) entry which is preliminary data.</text>
</comment>
<evidence type="ECO:0000313" key="2">
    <source>
        <dbReference type="EMBL" id="KAF7633246.1"/>
    </source>
</evidence>
<keyword evidence="1" id="KW-0812">Transmembrane</keyword>
<name>A0A8S9ZIW8_9BILA</name>
<accession>A0A8S9ZIW8</accession>
<evidence type="ECO:0000256" key="1">
    <source>
        <dbReference type="SAM" id="Phobius"/>
    </source>
</evidence>
<keyword evidence="1" id="KW-1133">Transmembrane helix</keyword>
<keyword evidence="1" id="KW-0472">Membrane</keyword>
<dbReference type="EMBL" id="JABEBT010000081">
    <property type="protein sequence ID" value="KAF7633246.1"/>
    <property type="molecule type" value="Genomic_DNA"/>
</dbReference>
<organism evidence="2 3">
    <name type="scientific">Meloidogyne graminicola</name>
    <dbReference type="NCBI Taxonomy" id="189291"/>
    <lineage>
        <taxon>Eukaryota</taxon>
        <taxon>Metazoa</taxon>
        <taxon>Ecdysozoa</taxon>
        <taxon>Nematoda</taxon>
        <taxon>Chromadorea</taxon>
        <taxon>Rhabditida</taxon>
        <taxon>Tylenchina</taxon>
        <taxon>Tylenchomorpha</taxon>
        <taxon>Tylenchoidea</taxon>
        <taxon>Meloidogynidae</taxon>
        <taxon>Meloidogyninae</taxon>
        <taxon>Meloidogyne</taxon>
    </lineage>
</organism>
<reference evidence="2" key="1">
    <citation type="journal article" date="2020" name="Ecol. Evol.">
        <title>Genome structure and content of the rice root-knot nematode (Meloidogyne graminicola).</title>
        <authorList>
            <person name="Phan N.T."/>
            <person name="Danchin E.G.J."/>
            <person name="Klopp C."/>
            <person name="Perfus-Barbeoch L."/>
            <person name="Kozlowski D.K."/>
            <person name="Koutsovoulos G.D."/>
            <person name="Lopez-Roques C."/>
            <person name="Bouchez O."/>
            <person name="Zahm M."/>
            <person name="Besnard G."/>
            <person name="Bellafiore S."/>
        </authorList>
    </citation>
    <scope>NUCLEOTIDE SEQUENCE</scope>
    <source>
        <strain evidence="2">VN-18</strain>
    </source>
</reference>
<dbReference type="AlphaFoldDB" id="A0A8S9ZIW8"/>
<feature type="transmembrane region" description="Helical" evidence="1">
    <location>
        <begin position="6"/>
        <end position="24"/>
    </location>
</feature>